<dbReference type="GeneID" id="81208863"/>
<proteinExistence type="predicted"/>
<evidence type="ECO:0000259" key="4">
    <source>
        <dbReference type="PROSITE" id="PS51186"/>
    </source>
</evidence>
<feature type="compositionally biased region" description="Basic and acidic residues" evidence="3">
    <location>
        <begin position="8"/>
        <end position="24"/>
    </location>
</feature>
<comment type="caution">
    <text evidence="5">The sequence shown here is derived from an EMBL/GenBank/DDBJ whole genome shotgun (WGS) entry which is preliminary data.</text>
</comment>
<evidence type="ECO:0000313" key="5">
    <source>
        <dbReference type="EMBL" id="MFC6785805.1"/>
    </source>
</evidence>
<dbReference type="Pfam" id="PF00583">
    <property type="entry name" value="Acetyltransf_1"/>
    <property type="match status" value="1"/>
</dbReference>
<dbReference type="EC" id="2.3.1.-" evidence="5"/>
<dbReference type="AlphaFoldDB" id="A0ABD5T8U5"/>
<evidence type="ECO:0000256" key="2">
    <source>
        <dbReference type="ARBA" id="ARBA00023315"/>
    </source>
</evidence>
<name>A0ABD5T8U5_9EURY</name>
<keyword evidence="1 5" id="KW-0808">Transferase</keyword>
<keyword evidence="6" id="KW-1185">Reference proteome</keyword>
<dbReference type="RefSeq" id="WP_390214754.1">
    <property type="nucleotide sequence ID" value="NZ_CP126158.1"/>
</dbReference>
<gene>
    <name evidence="5" type="ORF">ACFQFD_07410</name>
</gene>
<evidence type="ECO:0000256" key="1">
    <source>
        <dbReference type="ARBA" id="ARBA00022679"/>
    </source>
</evidence>
<organism evidence="5 6">
    <name type="scientific">Halobaculum halobium</name>
    <dbReference type="NCBI Taxonomy" id="3032281"/>
    <lineage>
        <taxon>Archaea</taxon>
        <taxon>Methanobacteriati</taxon>
        <taxon>Methanobacteriota</taxon>
        <taxon>Stenosarchaea group</taxon>
        <taxon>Halobacteria</taxon>
        <taxon>Halobacteriales</taxon>
        <taxon>Haloferacaceae</taxon>
        <taxon>Halobaculum</taxon>
    </lineage>
</organism>
<evidence type="ECO:0000313" key="6">
    <source>
        <dbReference type="Proteomes" id="UP001596443"/>
    </source>
</evidence>
<dbReference type="PROSITE" id="PS51186">
    <property type="entry name" value="GNAT"/>
    <property type="match status" value="1"/>
</dbReference>
<dbReference type="InterPro" id="IPR050832">
    <property type="entry name" value="Bact_Acetyltransf"/>
</dbReference>
<dbReference type="GO" id="GO:0016746">
    <property type="term" value="F:acyltransferase activity"/>
    <property type="evidence" value="ECO:0007669"/>
    <property type="project" value="UniProtKB-KW"/>
</dbReference>
<sequence length="204" mass="21343">MPVDPSDTDARDRGRPASDEREPNHAGGVTVEPGTMDDVETVADLWVRLADGQRSHGTHLAAAENRPAAADAAARAVVTGGLVVARASAPDPDESGADAGLPDEGSRGVVGFVTFGIESGRYDLDVTRGAVYNLFVREGYRDGGVGAELLAAAESALADEGVDVVALEAMAANRDARRFYERHGYDAHRIELEKPVDGDGSDSD</sequence>
<evidence type="ECO:0000256" key="3">
    <source>
        <dbReference type="SAM" id="MobiDB-lite"/>
    </source>
</evidence>
<keyword evidence="2 5" id="KW-0012">Acyltransferase</keyword>
<dbReference type="Proteomes" id="UP001596443">
    <property type="component" value="Unassembled WGS sequence"/>
</dbReference>
<dbReference type="PANTHER" id="PTHR43877:SF1">
    <property type="entry name" value="ACETYLTRANSFERASE"/>
    <property type="match status" value="1"/>
</dbReference>
<dbReference type="Gene3D" id="3.40.630.30">
    <property type="match status" value="1"/>
</dbReference>
<accession>A0ABD5T8U5</accession>
<dbReference type="SUPFAM" id="SSF55729">
    <property type="entry name" value="Acyl-CoA N-acyltransferases (Nat)"/>
    <property type="match status" value="1"/>
</dbReference>
<feature type="domain" description="N-acetyltransferase" evidence="4">
    <location>
        <begin position="29"/>
        <end position="204"/>
    </location>
</feature>
<dbReference type="InterPro" id="IPR016181">
    <property type="entry name" value="Acyl_CoA_acyltransferase"/>
</dbReference>
<dbReference type="InterPro" id="IPR000182">
    <property type="entry name" value="GNAT_dom"/>
</dbReference>
<feature type="region of interest" description="Disordered" evidence="3">
    <location>
        <begin position="1"/>
        <end position="37"/>
    </location>
</feature>
<dbReference type="PANTHER" id="PTHR43877">
    <property type="entry name" value="AMINOALKYLPHOSPHONATE N-ACETYLTRANSFERASE-RELATED-RELATED"/>
    <property type="match status" value="1"/>
</dbReference>
<reference evidence="5 6" key="1">
    <citation type="journal article" date="2019" name="Int. J. Syst. Evol. Microbiol.">
        <title>The Global Catalogue of Microorganisms (GCM) 10K type strain sequencing project: providing services to taxonomists for standard genome sequencing and annotation.</title>
        <authorList>
            <consortium name="The Broad Institute Genomics Platform"/>
            <consortium name="The Broad Institute Genome Sequencing Center for Infectious Disease"/>
            <person name="Wu L."/>
            <person name="Ma J."/>
        </authorList>
    </citation>
    <scope>NUCLEOTIDE SEQUENCE [LARGE SCALE GENOMIC DNA]</scope>
    <source>
        <strain evidence="5 6">SYNS20</strain>
    </source>
</reference>
<protein>
    <submittedName>
        <fullName evidence="5">GNAT family N-acetyltransferase</fullName>
        <ecNumber evidence="5">2.3.1.-</ecNumber>
    </submittedName>
</protein>
<dbReference type="EMBL" id="JBHSWX010000012">
    <property type="protein sequence ID" value="MFC6785805.1"/>
    <property type="molecule type" value="Genomic_DNA"/>
</dbReference>